<dbReference type="GO" id="GO:0071555">
    <property type="term" value="P:cell wall organization"/>
    <property type="evidence" value="ECO:0007669"/>
    <property type="project" value="TreeGrafter"/>
</dbReference>
<dbReference type="KEGG" id="ppd:Ppro_2896"/>
<feature type="domain" description="Penicillin-binding protein transpeptidase" evidence="2">
    <location>
        <begin position="158"/>
        <end position="448"/>
    </location>
</feature>
<keyword evidence="1" id="KW-0472">Membrane</keyword>
<evidence type="ECO:0000313" key="4">
    <source>
        <dbReference type="Proteomes" id="UP000006732"/>
    </source>
</evidence>
<keyword evidence="4" id="KW-1185">Reference proteome</keyword>
<dbReference type="HOGENOM" id="CLU_047548_1_0_7"/>
<dbReference type="Pfam" id="PF00905">
    <property type="entry name" value="Transpeptidase"/>
    <property type="match status" value="1"/>
</dbReference>
<reference evidence="3 4" key="1">
    <citation type="submission" date="2006-10" db="EMBL/GenBank/DDBJ databases">
        <title>Complete sequence of chromosome of Pelobacter propionicus DSM 2379.</title>
        <authorList>
            <consortium name="US DOE Joint Genome Institute"/>
            <person name="Copeland A."/>
            <person name="Lucas S."/>
            <person name="Lapidus A."/>
            <person name="Barry K."/>
            <person name="Detter J.C."/>
            <person name="Glavina del Rio T."/>
            <person name="Hammon N."/>
            <person name="Israni S."/>
            <person name="Dalin E."/>
            <person name="Tice H."/>
            <person name="Pitluck S."/>
            <person name="Saunders E."/>
            <person name="Brettin T."/>
            <person name="Bruce D."/>
            <person name="Han C."/>
            <person name="Tapia R."/>
            <person name="Schmutz J."/>
            <person name="Larimer F."/>
            <person name="Land M."/>
            <person name="Hauser L."/>
            <person name="Kyrpides N."/>
            <person name="Kim E."/>
            <person name="Lovley D."/>
            <person name="Richardson P."/>
        </authorList>
    </citation>
    <scope>NUCLEOTIDE SEQUENCE [LARGE SCALE GENOMIC DNA]</scope>
    <source>
        <strain evidence="4">DSM 2379 / NBRC 103807 / OttBd1</strain>
    </source>
</reference>
<dbReference type="GO" id="GO:0008658">
    <property type="term" value="F:penicillin binding"/>
    <property type="evidence" value="ECO:0007669"/>
    <property type="project" value="InterPro"/>
</dbReference>
<dbReference type="AlphaFoldDB" id="A1AT23"/>
<dbReference type="eggNOG" id="COG0768">
    <property type="taxonomic scope" value="Bacteria"/>
</dbReference>
<dbReference type="STRING" id="338966.Ppro_2896"/>
<accession>A1AT23</accession>
<dbReference type="InterPro" id="IPR001460">
    <property type="entry name" value="PCN-bd_Tpept"/>
</dbReference>
<organism evidence="3 4">
    <name type="scientific">Pelobacter propionicus (strain DSM 2379 / NBRC 103807 / OttBd1)</name>
    <dbReference type="NCBI Taxonomy" id="338966"/>
    <lineage>
        <taxon>Bacteria</taxon>
        <taxon>Pseudomonadati</taxon>
        <taxon>Thermodesulfobacteriota</taxon>
        <taxon>Desulfuromonadia</taxon>
        <taxon>Desulfuromonadales</taxon>
        <taxon>Desulfuromonadaceae</taxon>
        <taxon>Pelobacter</taxon>
    </lineage>
</organism>
<dbReference type="GO" id="GO:0071972">
    <property type="term" value="F:peptidoglycan L,D-transpeptidase activity"/>
    <property type="evidence" value="ECO:0007669"/>
    <property type="project" value="TreeGrafter"/>
</dbReference>
<dbReference type="PANTHER" id="PTHR30627:SF2">
    <property type="entry name" value="PEPTIDOGLYCAN D,D-TRANSPEPTIDASE MRDA"/>
    <property type="match status" value="1"/>
</dbReference>
<proteinExistence type="predicted"/>
<keyword evidence="1" id="KW-1133">Transmembrane helix</keyword>
<dbReference type="GO" id="GO:0005886">
    <property type="term" value="C:plasma membrane"/>
    <property type="evidence" value="ECO:0007669"/>
    <property type="project" value="TreeGrafter"/>
</dbReference>
<dbReference type="RefSeq" id="WP_011736729.1">
    <property type="nucleotide sequence ID" value="NC_008609.1"/>
</dbReference>
<dbReference type="InterPro" id="IPR050515">
    <property type="entry name" value="Beta-lactam/transpept"/>
</dbReference>
<evidence type="ECO:0000313" key="3">
    <source>
        <dbReference type="EMBL" id="ABL00494.1"/>
    </source>
</evidence>
<dbReference type="SUPFAM" id="SSF56601">
    <property type="entry name" value="beta-lactamase/transpeptidase-like"/>
    <property type="match status" value="1"/>
</dbReference>
<dbReference type="Gene3D" id="3.40.710.10">
    <property type="entry name" value="DD-peptidase/beta-lactamase superfamily"/>
    <property type="match status" value="1"/>
</dbReference>
<dbReference type="PANTHER" id="PTHR30627">
    <property type="entry name" value="PEPTIDOGLYCAN D,D-TRANSPEPTIDASE"/>
    <property type="match status" value="1"/>
</dbReference>
<dbReference type="Proteomes" id="UP000006732">
    <property type="component" value="Chromosome"/>
</dbReference>
<dbReference type="OrthoDB" id="9811238at2"/>
<dbReference type="EMBL" id="CP000482">
    <property type="protein sequence ID" value="ABL00494.1"/>
    <property type="molecule type" value="Genomic_DNA"/>
</dbReference>
<name>A1AT23_PELPD</name>
<protein>
    <submittedName>
        <fullName evidence="3">Penicillin-binding protein, transpeptidase</fullName>
    </submittedName>
</protein>
<gene>
    <name evidence="3" type="ordered locus">Ppro_2896</name>
</gene>
<evidence type="ECO:0000256" key="1">
    <source>
        <dbReference type="SAM" id="Phobius"/>
    </source>
</evidence>
<dbReference type="InterPro" id="IPR012338">
    <property type="entry name" value="Beta-lactam/transpept-like"/>
</dbReference>
<keyword evidence="1" id="KW-0812">Transmembrane</keyword>
<sequence length="465" mass="51411">MQDLKYLTEKKRFPLIATSRANKGNRKLAASRHHLSRQLSLSSEEKRRRFKQLLLVLAALAVITPLCLYTLRAVPAAARGMVAWLQKQRSQTPREALAAKQPEASPFQMATSLLDSAVMDGDRFTARTGKGDTLHYTIQGDLQKRVHDFMADREVPYGVFVAIEPATGRILAMTAHSSINPEWERHAFFDVYPMASLFKIVTASAALENRLMTPDTVVEFRGGFVSESPRYWQASPRGRNNRLDVSCAMGKSVNPVYGRVAADIAGKTNVMQSVNRFGFNQKLLPGIPVKESQAMEPLDDHGLMLMGAGLDHEVKISPLHAAAMMAAIANNGRMMSPGLTESLTAPSGKARLTHTPREIRRLVSPETAQSLTRMLSSTVTSGTSRRAFHDRQGRPFLDVDVCAKTGSIDGTDPQGHYSWFAAFAPAQNPRIALVALVINQDRWKIKSSQVGQQALMAFFDRERNP</sequence>
<evidence type="ECO:0000259" key="2">
    <source>
        <dbReference type="Pfam" id="PF00905"/>
    </source>
</evidence>
<feature type="transmembrane region" description="Helical" evidence="1">
    <location>
        <begin position="53"/>
        <end position="71"/>
    </location>
</feature>